<feature type="signal peptide" evidence="1">
    <location>
        <begin position="1"/>
        <end position="17"/>
    </location>
</feature>
<dbReference type="AlphaFoldDB" id="A0A7Y2H2L0"/>
<feature type="chain" id="PRO_5031133096" evidence="1">
    <location>
        <begin position="18"/>
        <end position="311"/>
    </location>
</feature>
<keyword evidence="1" id="KW-0732">Signal</keyword>
<name>A0A7Y2H2L0_UNCEI</name>
<dbReference type="Proteomes" id="UP000547674">
    <property type="component" value="Unassembled WGS sequence"/>
</dbReference>
<dbReference type="SUPFAM" id="SSF56300">
    <property type="entry name" value="Metallo-dependent phosphatases"/>
    <property type="match status" value="1"/>
</dbReference>
<evidence type="ECO:0000313" key="2">
    <source>
        <dbReference type="EMBL" id="NNF06803.1"/>
    </source>
</evidence>
<proteinExistence type="predicted"/>
<evidence type="ECO:0000313" key="3">
    <source>
        <dbReference type="Proteomes" id="UP000547674"/>
    </source>
</evidence>
<organism evidence="2 3">
    <name type="scientific">Eiseniibacteriota bacterium</name>
    <dbReference type="NCBI Taxonomy" id="2212470"/>
    <lineage>
        <taxon>Bacteria</taxon>
        <taxon>Candidatus Eiseniibacteriota</taxon>
    </lineage>
</organism>
<accession>A0A7Y2H2L0</accession>
<evidence type="ECO:0000256" key="1">
    <source>
        <dbReference type="SAM" id="SignalP"/>
    </source>
</evidence>
<reference evidence="2 3" key="1">
    <citation type="submission" date="2020-03" db="EMBL/GenBank/DDBJ databases">
        <title>Metabolic flexibility allows generalist bacteria to become dominant in a frequently disturbed ecosystem.</title>
        <authorList>
            <person name="Chen Y.-J."/>
            <person name="Leung P.M."/>
            <person name="Bay S.K."/>
            <person name="Hugenholtz P."/>
            <person name="Kessler A.J."/>
            <person name="Shelley G."/>
            <person name="Waite D.W."/>
            <person name="Cook P.L."/>
            <person name="Greening C."/>
        </authorList>
    </citation>
    <scope>NUCLEOTIDE SEQUENCE [LARGE SCALE GENOMIC DNA]</scope>
    <source>
        <strain evidence="2">SS_bin_28</strain>
    </source>
</reference>
<gene>
    <name evidence="2" type="ORF">HKN21_08580</name>
</gene>
<comment type="caution">
    <text evidence="2">The sequence shown here is derived from an EMBL/GenBank/DDBJ whole genome shotgun (WGS) entry which is preliminary data.</text>
</comment>
<sequence length="311" mass="34409">MNLALLCLFLSFLQACAGAPPPGAETTPSELTSLEILVQSDSRGEVYPCKCPGNPAGGLSRRSGLHKHLLAQYKNALVLEGGDFSSELPSSEEALLVSQLMVEAMELMPYHAVAIGSRELFLGDSYLEQLANSLPVVSANLMGEKSPIPELLWVHDRVLVTSILDPLIYYEWEGALTAERSHILIEDPSVALGRLQDKTLQAQFTVVLAQMSLDRILELAPSHPEVDVWVQAHEPEKSENPGRVGDQNALVLEPGPRSREIMGVFLTQGAEDDWDVRTRFWDLKRSMHLDQRVESLLETFKQAHPDIDLEP</sequence>
<protein>
    <submittedName>
        <fullName evidence="2">Uncharacterized protein</fullName>
    </submittedName>
</protein>
<dbReference type="InterPro" id="IPR029052">
    <property type="entry name" value="Metallo-depent_PP-like"/>
</dbReference>
<dbReference type="EMBL" id="JABDJR010000337">
    <property type="protein sequence ID" value="NNF06803.1"/>
    <property type="molecule type" value="Genomic_DNA"/>
</dbReference>
<dbReference type="Gene3D" id="3.60.21.10">
    <property type="match status" value="1"/>
</dbReference>